<dbReference type="GO" id="GO:0006508">
    <property type="term" value="P:proteolysis"/>
    <property type="evidence" value="ECO:0007669"/>
    <property type="project" value="UniProtKB-KW"/>
</dbReference>
<dbReference type="GO" id="GO:0008233">
    <property type="term" value="F:peptidase activity"/>
    <property type="evidence" value="ECO:0007669"/>
    <property type="project" value="UniProtKB-KW"/>
</dbReference>
<keyword evidence="6" id="KW-0238">DNA-binding</keyword>
<evidence type="ECO:0000256" key="2">
    <source>
        <dbReference type="ARBA" id="ARBA00022670"/>
    </source>
</evidence>
<keyword evidence="2" id="KW-0645">Protease</keyword>
<dbReference type="AlphaFoldDB" id="A0A381TJD4"/>
<evidence type="ECO:0000256" key="3">
    <source>
        <dbReference type="ARBA" id="ARBA00022763"/>
    </source>
</evidence>
<proteinExistence type="inferred from homology"/>
<dbReference type="PANTHER" id="PTHR13604">
    <property type="entry name" value="DC12-RELATED"/>
    <property type="match status" value="1"/>
</dbReference>
<dbReference type="EMBL" id="UINC01004515">
    <property type="protein sequence ID" value="SVA14887.1"/>
    <property type="molecule type" value="Genomic_DNA"/>
</dbReference>
<evidence type="ECO:0000256" key="5">
    <source>
        <dbReference type="ARBA" id="ARBA00023124"/>
    </source>
</evidence>
<protein>
    <recommendedName>
        <fullName evidence="9">Abasic site processing protein</fullName>
    </recommendedName>
</protein>
<feature type="non-terminal residue" evidence="8">
    <location>
        <position position="1"/>
    </location>
</feature>
<dbReference type="InterPro" id="IPR003738">
    <property type="entry name" value="SRAP"/>
</dbReference>
<dbReference type="Pfam" id="PF02586">
    <property type="entry name" value="SRAP"/>
    <property type="match status" value="1"/>
</dbReference>
<dbReference type="PANTHER" id="PTHR13604:SF0">
    <property type="entry name" value="ABASIC SITE PROCESSING PROTEIN HMCES"/>
    <property type="match status" value="1"/>
</dbReference>
<evidence type="ECO:0000313" key="8">
    <source>
        <dbReference type="EMBL" id="SVA14887.1"/>
    </source>
</evidence>
<keyword evidence="3" id="KW-0227">DNA damage</keyword>
<dbReference type="Gene3D" id="3.90.1680.10">
    <property type="entry name" value="SOS response associated peptidase-like"/>
    <property type="match status" value="1"/>
</dbReference>
<dbReference type="InterPro" id="IPR036590">
    <property type="entry name" value="SRAP-like"/>
</dbReference>
<evidence type="ECO:0000256" key="4">
    <source>
        <dbReference type="ARBA" id="ARBA00022801"/>
    </source>
</evidence>
<dbReference type="GO" id="GO:0016829">
    <property type="term" value="F:lyase activity"/>
    <property type="evidence" value="ECO:0007669"/>
    <property type="project" value="UniProtKB-KW"/>
</dbReference>
<evidence type="ECO:0000256" key="6">
    <source>
        <dbReference type="ARBA" id="ARBA00023125"/>
    </source>
</evidence>
<evidence type="ECO:0008006" key="9">
    <source>
        <dbReference type="Google" id="ProtNLM"/>
    </source>
</evidence>
<accession>A0A381TJD4</accession>
<reference evidence="8" key="1">
    <citation type="submission" date="2018-05" db="EMBL/GenBank/DDBJ databases">
        <authorList>
            <person name="Lanie J.A."/>
            <person name="Ng W.-L."/>
            <person name="Kazmierczak K.M."/>
            <person name="Andrzejewski T.M."/>
            <person name="Davidsen T.M."/>
            <person name="Wayne K.J."/>
            <person name="Tettelin H."/>
            <person name="Glass J.I."/>
            <person name="Rusch D."/>
            <person name="Podicherti R."/>
            <person name="Tsui H.-C.T."/>
            <person name="Winkler M.E."/>
        </authorList>
    </citation>
    <scope>NUCLEOTIDE SEQUENCE</scope>
</reference>
<dbReference type="SUPFAM" id="SSF143081">
    <property type="entry name" value="BB1717-like"/>
    <property type="match status" value="1"/>
</dbReference>
<evidence type="ECO:0000256" key="1">
    <source>
        <dbReference type="ARBA" id="ARBA00008136"/>
    </source>
</evidence>
<organism evidence="8">
    <name type="scientific">marine metagenome</name>
    <dbReference type="NCBI Taxonomy" id="408172"/>
    <lineage>
        <taxon>unclassified sequences</taxon>
        <taxon>metagenomes</taxon>
        <taxon>ecological metagenomes</taxon>
    </lineage>
</organism>
<gene>
    <name evidence="8" type="ORF">METZ01_LOCUS67741</name>
</gene>
<sequence length="245" mass="27279">VVTTSSPKELSRYLGAAEIVDVLGGEDHNLAPTGQLPVVWAEARTGDGGRGLTRVLGTARWGLVPKWADRPEIGARMFNARAETVAEKPAFRAAYAKRRCLIPVDGFYEWGVGRENHAKQPWYIYRPDGDPLVLAGLWECWSPPDTQEGELKTCTVITVPANNDLRPVHHRMPALLPPEDWSDWLDPGEASREILDAMLRPAADGLLSRHPVDRRVNNARNKGPELLEEVTDDSDLLPLGQERLW</sequence>
<evidence type="ECO:0000256" key="7">
    <source>
        <dbReference type="ARBA" id="ARBA00023239"/>
    </source>
</evidence>
<comment type="similarity">
    <text evidence="1">Belongs to the SOS response-associated peptidase family.</text>
</comment>
<name>A0A381TJD4_9ZZZZ</name>
<keyword evidence="7" id="KW-0456">Lyase</keyword>
<dbReference type="GO" id="GO:0003697">
    <property type="term" value="F:single-stranded DNA binding"/>
    <property type="evidence" value="ECO:0007669"/>
    <property type="project" value="InterPro"/>
</dbReference>
<keyword evidence="5" id="KW-0190">Covalent protein-DNA linkage</keyword>
<keyword evidence="4" id="KW-0378">Hydrolase</keyword>
<dbReference type="GO" id="GO:0106300">
    <property type="term" value="P:protein-DNA covalent cross-linking repair"/>
    <property type="evidence" value="ECO:0007669"/>
    <property type="project" value="InterPro"/>
</dbReference>